<feature type="repeat" description="ANK" evidence="3">
    <location>
        <begin position="131"/>
        <end position="163"/>
    </location>
</feature>
<dbReference type="SUPFAM" id="SSF48403">
    <property type="entry name" value="Ankyrin repeat"/>
    <property type="match status" value="1"/>
</dbReference>
<dbReference type="Pfam" id="PF00023">
    <property type="entry name" value="Ank"/>
    <property type="match status" value="2"/>
</dbReference>
<dbReference type="GO" id="GO:0010468">
    <property type="term" value="P:regulation of gene expression"/>
    <property type="evidence" value="ECO:0007669"/>
    <property type="project" value="TreeGrafter"/>
</dbReference>
<sequence>MAFIHDTVDLLLSENKIRLATLNAKDASGQTPLHLVASFRYLLILRQLLNHGLDPSIRGADGRSTLHILLSSATHPHSEKLSPFNPRERERGIDEALFRRLLCAPVHGDTTTNNRSNQEDLVNLVNDPDSQGNTPLHLAAKAWLERSIAILLRLGGTPLARNHRRR</sequence>
<comment type="caution">
    <text evidence="5">The sequence shown here is derived from an EMBL/GenBank/DDBJ whole genome shotgun (WGS) entry which is preliminary data.</text>
</comment>
<dbReference type="GO" id="GO:0005634">
    <property type="term" value="C:nucleus"/>
    <property type="evidence" value="ECO:0007669"/>
    <property type="project" value="TreeGrafter"/>
</dbReference>
<accession>A0AAN7HB98</accession>
<proteinExistence type="predicted"/>
<keyword evidence="1" id="KW-0677">Repeat</keyword>
<name>A0AAN7HB98_9PEZI</name>
<gene>
    <name evidence="5" type="ORF">C8A03DRAFT_34900</name>
</gene>
<dbReference type="InterPro" id="IPR002110">
    <property type="entry name" value="Ankyrin_rpt"/>
</dbReference>
<dbReference type="PANTHER" id="PTHR24124:SF14">
    <property type="entry name" value="CHROMOSOME UNDETERMINED SCAFFOLD_25, WHOLE GENOME SHOTGUN SEQUENCE"/>
    <property type="match status" value="1"/>
</dbReference>
<dbReference type="PROSITE" id="PS50297">
    <property type="entry name" value="ANK_REP_REGION"/>
    <property type="match status" value="2"/>
</dbReference>
<dbReference type="PANTHER" id="PTHR24124">
    <property type="entry name" value="ANKYRIN REPEAT FAMILY A"/>
    <property type="match status" value="1"/>
</dbReference>
<evidence type="ECO:0000313" key="5">
    <source>
        <dbReference type="EMBL" id="KAK4237168.1"/>
    </source>
</evidence>
<dbReference type="AlphaFoldDB" id="A0AAN7HB98"/>
<dbReference type="InterPro" id="IPR036770">
    <property type="entry name" value="Ankyrin_rpt-contain_sf"/>
</dbReference>
<feature type="region of interest" description="Disordered" evidence="4">
    <location>
        <begin position="108"/>
        <end position="130"/>
    </location>
</feature>
<dbReference type="EMBL" id="MU860152">
    <property type="protein sequence ID" value="KAK4237168.1"/>
    <property type="molecule type" value="Genomic_DNA"/>
</dbReference>
<evidence type="ECO:0000313" key="6">
    <source>
        <dbReference type="Proteomes" id="UP001303760"/>
    </source>
</evidence>
<keyword evidence="2 3" id="KW-0040">ANK repeat</keyword>
<evidence type="ECO:0008006" key="7">
    <source>
        <dbReference type="Google" id="ProtNLM"/>
    </source>
</evidence>
<evidence type="ECO:0000256" key="3">
    <source>
        <dbReference type="PROSITE-ProRule" id="PRU00023"/>
    </source>
</evidence>
<reference evidence="5" key="2">
    <citation type="submission" date="2023-05" db="EMBL/GenBank/DDBJ databases">
        <authorList>
            <consortium name="Lawrence Berkeley National Laboratory"/>
            <person name="Steindorff A."/>
            <person name="Hensen N."/>
            <person name="Bonometti L."/>
            <person name="Westerberg I."/>
            <person name="Brannstrom I.O."/>
            <person name="Guillou S."/>
            <person name="Cros-Aarteil S."/>
            <person name="Calhoun S."/>
            <person name="Haridas S."/>
            <person name="Kuo A."/>
            <person name="Mondo S."/>
            <person name="Pangilinan J."/>
            <person name="Riley R."/>
            <person name="Labutti K."/>
            <person name="Andreopoulos B."/>
            <person name="Lipzen A."/>
            <person name="Chen C."/>
            <person name="Yanf M."/>
            <person name="Daum C."/>
            <person name="Ng V."/>
            <person name="Clum A."/>
            <person name="Ohm R."/>
            <person name="Martin F."/>
            <person name="Silar P."/>
            <person name="Natvig D."/>
            <person name="Lalanne C."/>
            <person name="Gautier V."/>
            <person name="Ament-Velasquez S.L."/>
            <person name="Kruys A."/>
            <person name="Hutchinson M.I."/>
            <person name="Powell A.J."/>
            <person name="Barry K."/>
            <person name="Miller A.N."/>
            <person name="Grigoriev I.V."/>
            <person name="Debuchy R."/>
            <person name="Gladieux P."/>
            <person name="Thoren M.H."/>
            <person name="Johannesson H."/>
        </authorList>
    </citation>
    <scope>NUCLEOTIDE SEQUENCE</scope>
    <source>
        <strain evidence="5">CBS 532.94</strain>
    </source>
</reference>
<evidence type="ECO:0000256" key="1">
    <source>
        <dbReference type="ARBA" id="ARBA00022737"/>
    </source>
</evidence>
<dbReference type="PROSITE" id="PS50088">
    <property type="entry name" value="ANK_REPEAT"/>
    <property type="match status" value="2"/>
</dbReference>
<reference evidence="5" key="1">
    <citation type="journal article" date="2023" name="Mol. Phylogenet. Evol.">
        <title>Genome-scale phylogeny and comparative genomics of the fungal order Sordariales.</title>
        <authorList>
            <person name="Hensen N."/>
            <person name="Bonometti L."/>
            <person name="Westerberg I."/>
            <person name="Brannstrom I.O."/>
            <person name="Guillou S."/>
            <person name="Cros-Aarteil S."/>
            <person name="Calhoun S."/>
            <person name="Haridas S."/>
            <person name="Kuo A."/>
            <person name="Mondo S."/>
            <person name="Pangilinan J."/>
            <person name="Riley R."/>
            <person name="LaButti K."/>
            <person name="Andreopoulos B."/>
            <person name="Lipzen A."/>
            <person name="Chen C."/>
            <person name="Yan M."/>
            <person name="Daum C."/>
            <person name="Ng V."/>
            <person name="Clum A."/>
            <person name="Steindorff A."/>
            <person name="Ohm R.A."/>
            <person name="Martin F."/>
            <person name="Silar P."/>
            <person name="Natvig D.O."/>
            <person name="Lalanne C."/>
            <person name="Gautier V."/>
            <person name="Ament-Velasquez S.L."/>
            <person name="Kruys A."/>
            <person name="Hutchinson M.I."/>
            <person name="Powell A.J."/>
            <person name="Barry K."/>
            <person name="Miller A.N."/>
            <person name="Grigoriev I.V."/>
            <person name="Debuchy R."/>
            <person name="Gladieux P."/>
            <person name="Hiltunen Thoren M."/>
            <person name="Johannesson H."/>
        </authorList>
    </citation>
    <scope>NUCLEOTIDE SEQUENCE</scope>
    <source>
        <strain evidence="5">CBS 532.94</strain>
    </source>
</reference>
<feature type="repeat" description="ANK" evidence="3">
    <location>
        <begin position="28"/>
        <end position="60"/>
    </location>
</feature>
<evidence type="ECO:0000256" key="2">
    <source>
        <dbReference type="ARBA" id="ARBA00023043"/>
    </source>
</evidence>
<evidence type="ECO:0000256" key="4">
    <source>
        <dbReference type="SAM" id="MobiDB-lite"/>
    </source>
</evidence>
<dbReference type="Gene3D" id="1.25.40.20">
    <property type="entry name" value="Ankyrin repeat-containing domain"/>
    <property type="match status" value="2"/>
</dbReference>
<feature type="compositionally biased region" description="Polar residues" evidence="4">
    <location>
        <begin position="109"/>
        <end position="120"/>
    </location>
</feature>
<dbReference type="Proteomes" id="UP001303760">
    <property type="component" value="Unassembled WGS sequence"/>
</dbReference>
<protein>
    <recommendedName>
        <fullName evidence="7">Ankyrin</fullName>
    </recommendedName>
</protein>
<organism evidence="5 6">
    <name type="scientific">Achaetomium macrosporum</name>
    <dbReference type="NCBI Taxonomy" id="79813"/>
    <lineage>
        <taxon>Eukaryota</taxon>
        <taxon>Fungi</taxon>
        <taxon>Dikarya</taxon>
        <taxon>Ascomycota</taxon>
        <taxon>Pezizomycotina</taxon>
        <taxon>Sordariomycetes</taxon>
        <taxon>Sordariomycetidae</taxon>
        <taxon>Sordariales</taxon>
        <taxon>Chaetomiaceae</taxon>
        <taxon>Achaetomium</taxon>
    </lineage>
</organism>
<dbReference type="SMART" id="SM00248">
    <property type="entry name" value="ANK"/>
    <property type="match status" value="2"/>
</dbReference>
<keyword evidence="6" id="KW-1185">Reference proteome</keyword>